<dbReference type="Pfam" id="PF01037">
    <property type="entry name" value="AsnC_trans_reg"/>
    <property type="match status" value="1"/>
</dbReference>
<dbReference type="Pfam" id="PF13412">
    <property type="entry name" value="HTH_24"/>
    <property type="match status" value="1"/>
</dbReference>
<gene>
    <name evidence="5" type="ORF">J2D77_16580</name>
</gene>
<dbReference type="GO" id="GO:0005829">
    <property type="term" value="C:cytosol"/>
    <property type="evidence" value="ECO:0007669"/>
    <property type="project" value="TreeGrafter"/>
</dbReference>
<dbReference type="SMART" id="SM00344">
    <property type="entry name" value="HTH_ASNC"/>
    <property type="match status" value="1"/>
</dbReference>
<proteinExistence type="predicted"/>
<dbReference type="RefSeq" id="WP_207847604.1">
    <property type="nucleotide sequence ID" value="NZ_JAFVMH010000017.1"/>
</dbReference>
<evidence type="ECO:0000313" key="6">
    <source>
        <dbReference type="Proteomes" id="UP000664073"/>
    </source>
</evidence>
<dbReference type="AlphaFoldDB" id="A0A939HRS7"/>
<dbReference type="InterPro" id="IPR036390">
    <property type="entry name" value="WH_DNA-bd_sf"/>
</dbReference>
<keyword evidence="2" id="KW-0238">DNA-binding</keyword>
<comment type="caution">
    <text evidence="5">The sequence shown here is derived from an EMBL/GenBank/DDBJ whole genome shotgun (WGS) entry which is preliminary data.</text>
</comment>
<name>A0A939HRS7_9PROT</name>
<dbReference type="EMBL" id="JAFVMH010000017">
    <property type="protein sequence ID" value="MBO1326761.1"/>
    <property type="molecule type" value="Genomic_DNA"/>
</dbReference>
<dbReference type="GO" id="GO:0043200">
    <property type="term" value="P:response to amino acid"/>
    <property type="evidence" value="ECO:0007669"/>
    <property type="project" value="TreeGrafter"/>
</dbReference>
<dbReference type="InterPro" id="IPR011008">
    <property type="entry name" value="Dimeric_a/b-barrel"/>
</dbReference>
<evidence type="ECO:0000259" key="4">
    <source>
        <dbReference type="PROSITE" id="PS50956"/>
    </source>
</evidence>
<protein>
    <submittedName>
        <fullName evidence="5">Lrp/AsnC family transcriptional regulator</fullName>
    </submittedName>
</protein>
<organism evidence="5 6">
    <name type="scientific">Acetobacter garciniae</name>
    <dbReference type="NCBI Taxonomy" id="2817435"/>
    <lineage>
        <taxon>Bacteria</taxon>
        <taxon>Pseudomonadati</taxon>
        <taxon>Pseudomonadota</taxon>
        <taxon>Alphaproteobacteria</taxon>
        <taxon>Acetobacterales</taxon>
        <taxon>Acetobacteraceae</taxon>
        <taxon>Acetobacter</taxon>
    </lineage>
</organism>
<dbReference type="GO" id="GO:0043565">
    <property type="term" value="F:sequence-specific DNA binding"/>
    <property type="evidence" value="ECO:0007669"/>
    <property type="project" value="InterPro"/>
</dbReference>
<dbReference type="Proteomes" id="UP000664073">
    <property type="component" value="Unassembled WGS sequence"/>
</dbReference>
<dbReference type="InterPro" id="IPR019888">
    <property type="entry name" value="Tscrpt_reg_AsnC-like"/>
</dbReference>
<dbReference type="SUPFAM" id="SSF54909">
    <property type="entry name" value="Dimeric alpha+beta barrel"/>
    <property type="match status" value="1"/>
</dbReference>
<evidence type="ECO:0000256" key="1">
    <source>
        <dbReference type="ARBA" id="ARBA00023015"/>
    </source>
</evidence>
<dbReference type="PANTHER" id="PTHR30154:SF34">
    <property type="entry name" value="TRANSCRIPTIONAL REGULATOR AZLB"/>
    <property type="match status" value="1"/>
</dbReference>
<dbReference type="PANTHER" id="PTHR30154">
    <property type="entry name" value="LEUCINE-RESPONSIVE REGULATORY PROTEIN"/>
    <property type="match status" value="1"/>
</dbReference>
<dbReference type="PROSITE" id="PS50956">
    <property type="entry name" value="HTH_ASNC_2"/>
    <property type="match status" value="1"/>
</dbReference>
<keyword evidence="6" id="KW-1185">Reference proteome</keyword>
<keyword evidence="3" id="KW-0804">Transcription</keyword>
<keyword evidence="1" id="KW-0805">Transcription regulation</keyword>
<dbReference type="InterPro" id="IPR019887">
    <property type="entry name" value="Tscrpt_reg_AsnC/Lrp_C"/>
</dbReference>
<feature type="domain" description="HTH asnC-type" evidence="4">
    <location>
        <begin position="21"/>
        <end position="84"/>
    </location>
</feature>
<dbReference type="PRINTS" id="PR00033">
    <property type="entry name" value="HTHASNC"/>
</dbReference>
<reference evidence="5" key="1">
    <citation type="submission" date="2021-03" db="EMBL/GenBank/DDBJ databases">
        <title>The complete genome sequence of Acetobacter sp. TBRC 12339.</title>
        <authorList>
            <person name="Charoenyingcharoen P."/>
            <person name="Yukphan P."/>
        </authorList>
    </citation>
    <scope>NUCLEOTIDE SEQUENCE</scope>
    <source>
        <strain evidence="5">TBRC 12339</strain>
    </source>
</reference>
<dbReference type="Gene3D" id="3.30.70.920">
    <property type="match status" value="1"/>
</dbReference>
<evidence type="ECO:0000256" key="2">
    <source>
        <dbReference type="ARBA" id="ARBA00023125"/>
    </source>
</evidence>
<dbReference type="SUPFAM" id="SSF46785">
    <property type="entry name" value="Winged helix' DNA-binding domain"/>
    <property type="match status" value="1"/>
</dbReference>
<evidence type="ECO:0000313" key="5">
    <source>
        <dbReference type="EMBL" id="MBO1326761.1"/>
    </source>
</evidence>
<dbReference type="InterPro" id="IPR036388">
    <property type="entry name" value="WH-like_DNA-bd_sf"/>
</dbReference>
<accession>A0A939HRS7</accession>
<evidence type="ECO:0000256" key="3">
    <source>
        <dbReference type="ARBA" id="ARBA00023163"/>
    </source>
</evidence>
<dbReference type="Gene3D" id="1.10.10.10">
    <property type="entry name" value="Winged helix-like DNA-binding domain superfamily/Winged helix DNA-binding domain"/>
    <property type="match status" value="1"/>
</dbReference>
<dbReference type="InterPro" id="IPR000485">
    <property type="entry name" value="AsnC-type_HTH_dom"/>
</dbReference>
<sequence>MRQRPDGRPQNGRSTRTKRHLDQFDRAILRILQNDSRTSQRMIAESVHLSPAAVQRRISAMENSGIIEANVAIVAPDAVQSSITIIVEVHLQNDRAATIEPMKALFNATPEVQQCYYVTGNGGFFLVMLVPDMKRYEHLSRTLFSENSFVDTFRTLVVLDRVKTGLGIVIPDF</sequence>